<keyword evidence="2" id="KW-1133">Transmembrane helix</keyword>
<evidence type="ECO:0000313" key="3">
    <source>
        <dbReference type="EMBL" id="KAG8175880.1"/>
    </source>
</evidence>
<evidence type="ECO:0000256" key="2">
    <source>
        <dbReference type="SAM" id="Phobius"/>
    </source>
</evidence>
<feature type="compositionally biased region" description="Polar residues" evidence="1">
    <location>
        <begin position="341"/>
        <end position="359"/>
    </location>
</feature>
<sequence length="415" mass="45299">MDTDRGCSNVPCVLFGIFAVLEMAGVYLIESYPLGLQTSGLGLHQRQPSYLPDYNGIFSLQALNFTPAAIDKTEKFLQILHADNPLAPNISLAALLTTQEGRQHASTDQTTDRLNPEQTEVGDYFNEVDSGNVKLHFDSGITKPHSEGSDFSDSRLDSEGSDFSDLRLDSDPGSTKPDSNLDLDSSNTKLSSDSSDSNLELDSSNVKLYSGSAYSKLNSNSTNIELTTDTIITNTDAKNASTTTNGDYTNPKVDLESGHSGDPNREEVNPKVSGETHNTNSLSDDNNLKGNTQDILTTALPQIQLDSKTINGDLLQTSETQKNNTESEKLLTTQAEDLFSTSDRTSQVAQSNSSDVSLTDSEKVEKQPDIFDHLMATIQSHWSDFVGKMKLSVLDVWKTISQQMMVRLENFATAL</sequence>
<feature type="compositionally biased region" description="Polar residues" evidence="1">
    <location>
        <begin position="275"/>
        <end position="290"/>
    </location>
</feature>
<reference evidence="3 4" key="1">
    <citation type="journal article" date="2022" name="Nat. Ecol. Evol.">
        <title>A masculinizing supergene underlies an exaggerated male reproductive morph in a spider.</title>
        <authorList>
            <person name="Hendrickx F."/>
            <person name="De Corte Z."/>
            <person name="Sonet G."/>
            <person name="Van Belleghem S.M."/>
            <person name="Kostlbacher S."/>
            <person name="Vangestel C."/>
        </authorList>
    </citation>
    <scope>NUCLEOTIDE SEQUENCE [LARGE SCALE GENOMIC DNA]</scope>
    <source>
        <strain evidence="3">W744_W776</strain>
    </source>
</reference>
<dbReference type="Proteomes" id="UP000827092">
    <property type="component" value="Unassembled WGS sequence"/>
</dbReference>
<dbReference type="AlphaFoldDB" id="A0AAV6TX95"/>
<dbReference type="EMBL" id="JAFNEN010000943">
    <property type="protein sequence ID" value="KAG8175880.1"/>
    <property type="molecule type" value="Genomic_DNA"/>
</dbReference>
<evidence type="ECO:0000256" key="1">
    <source>
        <dbReference type="SAM" id="MobiDB-lite"/>
    </source>
</evidence>
<organism evidence="3 4">
    <name type="scientific">Oedothorax gibbosus</name>
    <dbReference type="NCBI Taxonomy" id="931172"/>
    <lineage>
        <taxon>Eukaryota</taxon>
        <taxon>Metazoa</taxon>
        <taxon>Ecdysozoa</taxon>
        <taxon>Arthropoda</taxon>
        <taxon>Chelicerata</taxon>
        <taxon>Arachnida</taxon>
        <taxon>Araneae</taxon>
        <taxon>Araneomorphae</taxon>
        <taxon>Entelegynae</taxon>
        <taxon>Araneoidea</taxon>
        <taxon>Linyphiidae</taxon>
        <taxon>Erigoninae</taxon>
        <taxon>Oedothorax</taxon>
    </lineage>
</organism>
<comment type="caution">
    <text evidence="3">The sequence shown here is derived from an EMBL/GenBank/DDBJ whole genome shotgun (WGS) entry which is preliminary data.</text>
</comment>
<keyword evidence="2" id="KW-0472">Membrane</keyword>
<feature type="region of interest" description="Disordered" evidence="1">
    <location>
        <begin position="136"/>
        <end position="201"/>
    </location>
</feature>
<feature type="region of interest" description="Disordered" evidence="1">
    <location>
        <begin position="341"/>
        <end position="361"/>
    </location>
</feature>
<feature type="region of interest" description="Disordered" evidence="1">
    <location>
        <begin position="237"/>
        <end position="290"/>
    </location>
</feature>
<accession>A0AAV6TX95</accession>
<keyword evidence="4" id="KW-1185">Reference proteome</keyword>
<protein>
    <submittedName>
        <fullName evidence="3">Uncharacterized protein</fullName>
    </submittedName>
</protein>
<proteinExistence type="predicted"/>
<gene>
    <name evidence="3" type="ORF">JTE90_025948</name>
</gene>
<feature type="compositionally biased region" description="Basic and acidic residues" evidence="1">
    <location>
        <begin position="253"/>
        <end position="269"/>
    </location>
</feature>
<feature type="transmembrane region" description="Helical" evidence="2">
    <location>
        <begin position="12"/>
        <end position="29"/>
    </location>
</feature>
<keyword evidence="2" id="KW-0812">Transmembrane</keyword>
<name>A0AAV6TX95_9ARAC</name>
<feature type="compositionally biased region" description="Low complexity" evidence="1">
    <location>
        <begin position="178"/>
        <end position="201"/>
    </location>
</feature>
<feature type="compositionally biased region" description="Basic and acidic residues" evidence="1">
    <location>
        <begin position="144"/>
        <end position="170"/>
    </location>
</feature>
<feature type="compositionally biased region" description="Polar residues" evidence="1">
    <location>
        <begin position="237"/>
        <end position="248"/>
    </location>
</feature>
<evidence type="ECO:0000313" key="4">
    <source>
        <dbReference type="Proteomes" id="UP000827092"/>
    </source>
</evidence>